<sequence length="101" mass="11662">MSHHIHPSLLHWQAHVHVGYPGRSAPGNWLARQLRQLANRLDHGHGMTISCHTRPALAPEAIAECMTCGMRHGERLLEERCRQQAIDQLLYQHYPELHKRP</sequence>
<name>A0A1S1NU23_9GAMM</name>
<reference evidence="1 2" key="1">
    <citation type="submission" date="2019-08" db="EMBL/GenBank/DDBJ databases">
        <title>Complete genome sequence of Kushneria sp. YCWA18, a halophilic phosphate-solubilizing bacterium isolated from Daqiao saltern in China.</title>
        <authorList>
            <person name="Du G.-X."/>
            <person name="Qu L.-Y."/>
        </authorList>
    </citation>
    <scope>NUCLEOTIDE SEQUENCE [LARGE SCALE GENOMIC DNA]</scope>
    <source>
        <strain evidence="1 2">YCWA18</strain>
    </source>
</reference>
<gene>
    <name evidence="1" type="ORF">FY550_11700</name>
</gene>
<dbReference type="RefSeq" id="WP_070979303.1">
    <property type="nucleotide sequence ID" value="NZ_CP043420.1"/>
</dbReference>
<protein>
    <submittedName>
        <fullName evidence="1">Uncharacterized protein</fullName>
    </submittedName>
</protein>
<dbReference type="Proteomes" id="UP000322553">
    <property type="component" value="Chromosome"/>
</dbReference>
<proteinExistence type="predicted"/>
<dbReference type="EMBL" id="CP043420">
    <property type="protein sequence ID" value="QEL11738.1"/>
    <property type="molecule type" value="Genomic_DNA"/>
</dbReference>
<dbReference type="KEGG" id="kuy:FY550_11700"/>
<evidence type="ECO:0000313" key="2">
    <source>
        <dbReference type="Proteomes" id="UP000322553"/>
    </source>
</evidence>
<keyword evidence="2" id="KW-1185">Reference proteome</keyword>
<accession>A0A1S1NU23</accession>
<dbReference type="AlphaFoldDB" id="A0A1S1NU23"/>
<evidence type="ECO:0000313" key="1">
    <source>
        <dbReference type="EMBL" id="QEL11738.1"/>
    </source>
</evidence>
<organism evidence="1 2">
    <name type="scientific">Kushneria phosphatilytica</name>
    <dbReference type="NCBI Taxonomy" id="657387"/>
    <lineage>
        <taxon>Bacteria</taxon>
        <taxon>Pseudomonadati</taxon>
        <taxon>Pseudomonadota</taxon>
        <taxon>Gammaproteobacteria</taxon>
        <taxon>Oceanospirillales</taxon>
        <taxon>Halomonadaceae</taxon>
        <taxon>Kushneria</taxon>
    </lineage>
</organism>